<sequence length="470" mass="50416">MNPPILPSSFSDFFSLNLSHTHTAVKLSTKLISPLPSPIPTIAMTESPLFFIGGSGYPYRPLFPSNELALNRGRFPVRFPSEAGIAPESLFPETSKTESLTRSPSCCGIGPDSLLSWRSMTFSQLVGDRAGEVVGRQIEDGEVDEVLQIGRDGAAELVGGEVEGLEVCTIGDEGGDGAAEGEAGEGELVDAAIVAGGALEEGSEALAGVGEGGLGPVEEGSSRDWLSWVRQASSLGSALAAAAYKARRTAARRGKRWRRQPLMPIYWHGDLVHAKCLINFPSGGKATQRLPARVLRWATPKSKPIATTSRALPAETKLSQSSISLSLSPSFSPSLSPGHHPYSAIESQSRAHPINRAIFPLDFKPGKRPRFSQVQPLFSRVHFSDTVFHQPCAADSRRKLARDKRCASEYCTVAKILSIRLSQYLTLASSSSRRKVGVLKRKNRSNALSWVVEAAISGLHSHAIGLCIIA</sequence>
<dbReference type="Proteomes" id="UP000325081">
    <property type="component" value="Unassembled WGS sequence"/>
</dbReference>
<dbReference type="AlphaFoldDB" id="A0A5A7Q6G1"/>
<protein>
    <submittedName>
        <fullName evidence="1">Polynucleotidyl transferase</fullName>
    </submittedName>
</protein>
<comment type="caution">
    <text evidence="1">The sequence shown here is derived from an EMBL/GenBank/DDBJ whole genome shotgun (WGS) entry which is preliminary data.</text>
</comment>
<dbReference type="EMBL" id="BKCP01005727">
    <property type="protein sequence ID" value="GER39621.1"/>
    <property type="molecule type" value="Genomic_DNA"/>
</dbReference>
<keyword evidence="2" id="KW-1185">Reference proteome</keyword>
<accession>A0A5A7Q6G1</accession>
<proteinExistence type="predicted"/>
<reference evidence="2" key="1">
    <citation type="journal article" date="2019" name="Curr. Biol.">
        <title>Genome Sequence of Striga asiatica Provides Insight into the Evolution of Plant Parasitism.</title>
        <authorList>
            <person name="Yoshida S."/>
            <person name="Kim S."/>
            <person name="Wafula E.K."/>
            <person name="Tanskanen J."/>
            <person name="Kim Y.M."/>
            <person name="Honaas L."/>
            <person name="Yang Z."/>
            <person name="Spallek T."/>
            <person name="Conn C.E."/>
            <person name="Ichihashi Y."/>
            <person name="Cheong K."/>
            <person name="Cui S."/>
            <person name="Der J.P."/>
            <person name="Gundlach H."/>
            <person name="Jiao Y."/>
            <person name="Hori C."/>
            <person name="Ishida J.K."/>
            <person name="Kasahara H."/>
            <person name="Kiba T."/>
            <person name="Kim M.S."/>
            <person name="Koo N."/>
            <person name="Laohavisit A."/>
            <person name="Lee Y.H."/>
            <person name="Lumba S."/>
            <person name="McCourt P."/>
            <person name="Mortimer J.C."/>
            <person name="Mutuku J.M."/>
            <person name="Nomura T."/>
            <person name="Sasaki-Sekimoto Y."/>
            <person name="Seto Y."/>
            <person name="Wang Y."/>
            <person name="Wakatake T."/>
            <person name="Sakakibara H."/>
            <person name="Demura T."/>
            <person name="Yamaguchi S."/>
            <person name="Yoneyama K."/>
            <person name="Manabe R.I."/>
            <person name="Nelson D.C."/>
            <person name="Schulman A.H."/>
            <person name="Timko M.P."/>
            <person name="dePamphilis C.W."/>
            <person name="Choi D."/>
            <person name="Shirasu K."/>
        </authorList>
    </citation>
    <scope>NUCLEOTIDE SEQUENCE [LARGE SCALE GENOMIC DNA]</scope>
    <source>
        <strain evidence="2">cv. UVA1</strain>
    </source>
</reference>
<organism evidence="1 2">
    <name type="scientific">Striga asiatica</name>
    <name type="common">Asiatic witchweed</name>
    <name type="synonym">Buchnera asiatica</name>
    <dbReference type="NCBI Taxonomy" id="4170"/>
    <lineage>
        <taxon>Eukaryota</taxon>
        <taxon>Viridiplantae</taxon>
        <taxon>Streptophyta</taxon>
        <taxon>Embryophyta</taxon>
        <taxon>Tracheophyta</taxon>
        <taxon>Spermatophyta</taxon>
        <taxon>Magnoliopsida</taxon>
        <taxon>eudicotyledons</taxon>
        <taxon>Gunneridae</taxon>
        <taxon>Pentapetalae</taxon>
        <taxon>asterids</taxon>
        <taxon>lamiids</taxon>
        <taxon>Lamiales</taxon>
        <taxon>Orobanchaceae</taxon>
        <taxon>Buchnereae</taxon>
        <taxon>Striga</taxon>
    </lineage>
</organism>
<evidence type="ECO:0000313" key="1">
    <source>
        <dbReference type="EMBL" id="GER39621.1"/>
    </source>
</evidence>
<keyword evidence="1" id="KW-0808">Transferase</keyword>
<gene>
    <name evidence="1" type="ORF">STAS_16244</name>
</gene>
<dbReference type="GO" id="GO:0016740">
    <property type="term" value="F:transferase activity"/>
    <property type="evidence" value="ECO:0007669"/>
    <property type="project" value="UniProtKB-KW"/>
</dbReference>
<name>A0A5A7Q6G1_STRAF</name>
<evidence type="ECO:0000313" key="2">
    <source>
        <dbReference type="Proteomes" id="UP000325081"/>
    </source>
</evidence>